<dbReference type="InterPro" id="IPR002539">
    <property type="entry name" value="MaoC-like_dom"/>
</dbReference>
<dbReference type="Proteomes" id="UP000011618">
    <property type="component" value="Unassembled WGS sequence"/>
</dbReference>
<feature type="domain" description="MaoC-like" evidence="1">
    <location>
        <begin position="62"/>
        <end position="163"/>
    </location>
</feature>
<organism evidence="2 3">
    <name type="scientific">Natrinema pallidum DSM 3751</name>
    <dbReference type="NCBI Taxonomy" id="1227495"/>
    <lineage>
        <taxon>Archaea</taxon>
        <taxon>Methanobacteriati</taxon>
        <taxon>Methanobacteriota</taxon>
        <taxon>Stenosarchaea group</taxon>
        <taxon>Halobacteria</taxon>
        <taxon>Halobacteriales</taxon>
        <taxon>Natrialbaceae</taxon>
        <taxon>Natrinema</taxon>
    </lineage>
</organism>
<dbReference type="PANTHER" id="PTHR43664:SF1">
    <property type="entry name" value="BETA-METHYLMALYL-COA DEHYDRATASE"/>
    <property type="match status" value="1"/>
</dbReference>
<accession>L9Z3P5</accession>
<gene>
    <name evidence="2" type="ORF">C487_04880</name>
</gene>
<dbReference type="SUPFAM" id="SSF54637">
    <property type="entry name" value="Thioesterase/thiol ester dehydrase-isomerase"/>
    <property type="match status" value="1"/>
</dbReference>
<dbReference type="CDD" id="cd03454">
    <property type="entry name" value="YdeM"/>
    <property type="match status" value="1"/>
</dbReference>
<proteinExistence type="predicted"/>
<protein>
    <submittedName>
        <fullName evidence="2">MaoC domain protein dehydratase</fullName>
    </submittedName>
</protein>
<dbReference type="eggNOG" id="arCOG00776">
    <property type="taxonomic scope" value="Archaea"/>
</dbReference>
<dbReference type="AlphaFoldDB" id="L9Z3P5"/>
<name>L9Z3P5_9EURY</name>
<evidence type="ECO:0000313" key="3">
    <source>
        <dbReference type="Proteomes" id="UP000011618"/>
    </source>
</evidence>
<evidence type="ECO:0000313" key="2">
    <source>
        <dbReference type="EMBL" id="ELY80327.1"/>
    </source>
</evidence>
<reference evidence="2 3" key="1">
    <citation type="journal article" date="2014" name="PLoS Genet.">
        <title>Phylogenetically driven sequencing of extremely halophilic archaea reveals strategies for static and dynamic osmo-response.</title>
        <authorList>
            <person name="Becker E.A."/>
            <person name="Seitzer P.M."/>
            <person name="Tritt A."/>
            <person name="Larsen D."/>
            <person name="Krusor M."/>
            <person name="Yao A.I."/>
            <person name="Wu D."/>
            <person name="Madern D."/>
            <person name="Eisen J.A."/>
            <person name="Darling A.E."/>
            <person name="Facciotti M.T."/>
        </authorList>
    </citation>
    <scope>NUCLEOTIDE SEQUENCE [LARGE SCALE GENOMIC DNA]</scope>
    <source>
        <strain evidence="2 3">DSM 3751</strain>
    </source>
</reference>
<dbReference type="PANTHER" id="PTHR43664">
    <property type="entry name" value="MONOAMINE OXIDASE-RELATED"/>
    <property type="match status" value="1"/>
</dbReference>
<dbReference type="InterPro" id="IPR029069">
    <property type="entry name" value="HotDog_dom_sf"/>
</dbReference>
<sequence>MLGKAEGTTVDRATTGYWRILERLRNPTADPVPPSGLPRPTASCHRMTHITVMRYYEDIDIGDTHEFGSYHVTKAEIIEFAEQYDPQPFHTDEAAAEDSAFGELVASGWHTAAMCMRLLVDGPLQNRASMGARGVDELRWKRPVRPGDTLSIRSEVVDKRVSESDPERGYVDSLLEGITQDGDVVISWIGLGMIARRNSTEG</sequence>
<dbReference type="Pfam" id="PF01575">
    <property type="entry name" value="MaoC_dehydratas"/>
    <property type="match status" value="1"/>
</dbReference>
<evidence type="ECO:0000259" key="1">
    <source>
        <dbReference type="Pfam" id="PF01575"/>
    </source>
</evidence>
<dbReference type="PATRIC" id="fig|1227495.3.peg.974"/>
<dbReference type="Gene3D" id="3.10.129.10">
    <property type="entry name" value="Hotdog Thioesterase"/>
    <property type="match status" value="1"/>
</dbReference>
<dbReference type="InterPro" id="IPR052342">
    <property type="entry name" value="MCH/BMMD"/>
</dbReference>
<dbReference type="EMBL" id="AOII01000034">
    <property type="protein sequence ID" value="ELY80327.1"/>
    <property type="molecule type" value="Genomic_DNA"/>
</dbReference>
<comment type="caution">
    <text evidence="2">The sequence shown here is derived from an EMBL/GenBank/DDBJ whole genome shotgun (WGS) entry which is preliminary data.</text>
</comment>